<evidence type="ECO:0000256" key="1">
    <source>
        <dbReference type="ARBA" id="ARBA00022676"/>
    </source>
</evidence>
<dbReference type="CDD" id="cd03811">
    <property type="entry name" value="GT4_GT28_WabH-like"/>
    <property type="match status" value="1"/>
</dbReference>
<evidence type="ECO:0000313" key="6">
    <source>
        <dbReference type="Proteomes" id="UP000318017"/>
    </source>
</evidence>
<dbReference type="PANTHER" id="PTHR12526">
    <property type="entry name" value="GLYCOSYLTRANSFERASE"/>
    <property type="match status" value="1"/>
</dbReference>
<keyword evidence="6" id="KW-1185">Reference proteome</keyword>
<dbReference type="Pfam" id="PF13439">
    <property type="entry name" value="Glyco_transf_4"/>
    <property type="match status" value="1"/>
</dbReference>
<dbReference type="PANTHER" id="PTHR12526:SF510">
    <property type="entry name" value="D-INOSITOL 3-PHOSPHATE GLYCOSYLTRANSFERASE"/>
    <property type="match status" value="1"/>
</dbReference>
<accession>A0A518GDS1</accession>
<evidence type="ECO:0000259" key="3">
    <source>
        <dbReference type="Pfam" id="PF00534"/>
    </source>
</evidence>
<dbReference type="SUPFAM" id="SSF53756">
    <property type="entry name" value="UDP-Glycosyltransferase/glycogen phosphorylase"/>
    <property type="match status" value="1"/>
</dbReference>
<dbReference type="RefSeq" id="WP_145082987.1">
    <property type="nucleotide sequence ID" value="NZ_CP036298.1"/>
</dbReference>
<evidence type="ECO:0000313" key="5">
    <source>
        <dbReference type="EMBL" id="QDV26700.1"/>
    </source>
</evidence>
<keyword evidence="2 5" id="KW-0808">Transferase</keyword>
<name>A0A518GDS1_9BACT</name>
<feature type="domain" description="Glycosyl transferase family 1" evidence="3">
    <location>
        <begin position="182"/>
        <end position="342"/>
    </location>
</feature>
<dbReference type="Gene3D" id="3.40.50.2000">
    <property type="entry name" value="Glycogen Phosphorylase B"/>
    <property type="match status" value="2"/>
</dbReference>
<dbReference type="GO" id="GO:0102319">
    <property type="term" value="F:2-deoxystreptamine N-acetyl-D-glucosaminyltransferase activity"/>
    <property type="evidence" value="ECO:0007669"/>
    <property type="project" value="UniProtKB-EC"/>
</dbReference>
<dbReference type="EC" id="2.4.1.283" evidence="5"/>
<dbReference type="Pfam" id="PF00534">
    <property type="entry name" value="Glycos_transf_1"/>
    <property type="match status" value="1"/>
</dbReference>
<keyword evidence="1 5" id="KW-0328">Glycosyltransferase</keyword>
<dbReference type="Proteomes" id="UP000318017">
    <property type="component" value="Chromosome"/>
</dbReference>
<gene>
    <name evidence="5" type="primary">neoD</name>
    <name evidence="5" type="ORF">Q31a_50770</name>
</gene>
<reference evidence="5 6" key="1">
    <citation type="submission" date="2019-02" db="EMBL/GenBank/DDBJ databases">
        <title>Deep-cultivation of Planctomycetes and their phenomic and genomic characterization uncovers novel biology.</title>
        <authorList>
            <person name="Wiegand S."/>
            <person name="Jogler M."/>
            <person name="Boedeker C."/>
            <person name="Pinto D."/>
            <person name="Vollmers J."/>
            <person name="Rivas-Marin E."/>
            <person name="Kohn T."/>
            <person name="Peeters S.H."/>
            <person name="Heuer A."/>
            <person name="Rast P."/>
            <person name="Oberbeckmann S."/>
            <person name="Bunk B."/>
            <person name="Jeske O."/>
            <person name="Meyerdierks A."/>
            <person name="Storesund J.E."/>
            <person name="Kallscheuer N."/>
            <person name="Luecker S."/>
            <person name="Lage O.M."/>
            <person name="Pohl T."/>
            <person name="Merkel B.J."/>
            <person name="Hornburger P."/>
            <person name="Mueller R.-W."/>
            <person name="Bruemmer F."/>
            <person name="Labrenz M."/>
            <person name="Spormann A.M."/>
            <person name="Op den Camp H."/>
            <person name="Overmann J."/>
            <person name="Amann R."/>
            <person name="Jetten M.S.M."/>
            <person name="Mascher T."/>
            <person name="Medema M.H."/>
            <person name="Devos D.P."/>
            <person name="Kaster A.-K."/>
            <person name="Ovreas L."/>
            <person name="Rohde M."/>
            <person name="Galperin M.Y."/>
            <person name="Jogler C."/>
        </authorList>
    </citation>
    <scope>NUCLEOTIDE SEQUENCE [LARGE SCALE GENOMIC DNA]</scope>
    <source>
        <strain evidence="5 6">Q31a</strain>
    </source>
</reference>
<dbReference type="EMBL" id="CP036298">
    <property type="protein sequence ID" value="QDV26700.1"/>
    <property type="molecule type" value="Genomic_DNA"/>
</dbReference>
<evidence type="ECO:0000256" key="2">
    <source>
        <dbReference type="ARBA" id="ARBA00022679"/>
    </source>
</evidence>
<organism evidence="5 6">
    <name type="scientific">Aureliella helgolandensis</name>
    <dbReference type="NCBI Taxonomy" id="2527968"/>
    <lineage>
        <taxon>Bacteria</taxon>
        <taxon>Pseudomonadati</taxon>
        <taxon>Planctomycetota</taxon>
        <taxon>Planctomycetia</taxon>
        <taxon>Pirellulales</taxon>
        <taxon>Pirellulaceae</taxon>
        <taxon>Aureliella</taxon>
    </lineage>
</organism>
<evidence type="ECO:0000259" key="4">
    <source>
        <dbReference type="Pfam" id="PF13439"/>
    </source>
</evidence>
<dbReference type="AlphaFoldDB" id="A0A518GDS1"/>
<protein>
    <submittedName>
        <fullName evidence="5">2-deoxystreptamine N-acetyl-D-glucosaminyltransferase</fullName>
        <ecNumber evidence="5">2.4.1.283</ecNumber>
    </submittedName>
</protein>
<feature type="domain" description="Glycosyltransferase subfamily 4-like N-terminal" evidence="4">
    <location>
        <begin position="12"/>
        <end position="167"/>
    </location>
</feature>
<dbReference type="OrthoDB" id="9804196at2"/>
<sequence>MRIALTITELDPGGAEACLVNLACYLKHHQHEVQVFSLGPPPQSTKLTERLAAARVPWQCGGLTHVSQVRAARGWLRERLVAFSPEIIQSMLFHANAVTAWAARGMPCKVVGGVRVRQPQRYRWWIQSWAARAMERVVCVSQDVAEHCQRNEGIPPSKIVVIPNGIHLPTLPIPTPTNLWESFGIPPTARVLLFVGRLDPQKGIESLVARADALLGQLPEHHLVLLGDGPLRERITQQTAQLACRNRVHPVGWQPDPFPWMQQSEAILLPAKYEGMPNAILEAMAVGKPVVSFAVDGVRQLLGQDSLAQHQLVDSPSIDAFILQVVRLAQNPDMQQQCGTANHSRIEQHFQLDQQLAKYEQLYLALI</sequence>
<dbReference type="KEGG" id="ahel:Q31a_50770"/>
<proteinExistence type="predicted"/>
<dbReference type="InterPro" id="IPR028098">
    <property type="entry name" value="Glyco_trans_4-like_N"/>
</dbReference>
<dbReference type="InterPro" id="IPR001296">
    <property type="entry name" value="Glyco_trans_1"/>
</dbReference>